<gene>
    <name evidence="2" type="ORF">ACFYU5_17630</name>
</gene>
<feature type="transmembrane region" description="Helical" evidence="1">
    <location>
        <begin position="45"/>
        <end position="66"/>
    </location>
</feature>
<keyword evidence="1" id="KW-1133">Transmembrane helix</keyword>
<evidence type="ECO:0000313" key="3">
    <source>
        <dbReference type="Proteomes" id="UP001601442"/>
    </source>
</evidence>
<organism evidence="2 3">
    <name type="scientific">Nocardia aobensis</name>
    <dbReference type="NCBI Taxonomy" id="257277"/>
    <lineage>
        <taxon>Bacteria</taxon>
        <taxon>Bacillati</taxon>
        <taxon>Actinomycetota</taxon>
        <taxon>Actinomycetes</taxon>
        <taxon>Mycobacteriales</taxon>
        <taxon>Nocardiaceae</taxon>
        <taxon>Nocardia</taxon>
    </lineage>
</organism>
<dbReference type="Proteomes" id="UP001601442">
    <property type="component" value="Unassembled WGS sequence"/>
</dbReference>
<dbReference type="EMBL" id="JBIAMT010000003">
    <property type="protein sequence ID" value="MFF0498234.1"/>
    <property type="molecule type" value="Genomic_DNA"/>
</dbReference>
<reference evidence="2 3" key="1">
    <citation type="submission" date="2024-10" db="EMBL/GenBank/DDBJ databases">
        <title>The Natural Products Discovery Center: Release of the First 8490 Sequenced Strains for Exploring Actinobacteria Biosynthetic Diversity.</title>
        <authorList>
            <person name="Kalkreuter E."/>
            <person name="Kautsar S.A."/>
            <person name="Yang D."/>
            <person name="Bader C.D."/>
            <person name="Teijaro C.N."/>
            <person name="Fluegel L."/>
            <person name="Davis C.M."/>
            <person name="Simpson J.R."/>
            <person name="Lauterbach L."/>
            <person name="Steele A.D."/>
            <person name="Gui C."/>
            <person name="Meng S."/>
            <person name="Li G."/>
            <person name="Viehrig K."/>
            <person name="Ye F."/>
            <person name="Su P."/>
            <person name="Kiefer A.F."/>
            <person name="Nichols A."/>
            <person name="Cepeda A.J."/>
            <person name="Yan W."/>
            <person name="Fan B."/>
            <person name="Jiang Y."/>
            <person name="Adhikari A."/>
            <person name="Zheng C.-J."/>
            <person name="Schuster L."/>
            <person name="Cowan T.M."/>
            <person name="Smanski M.J."/>
            <person name="Chevrette M.G."/>
            <person name="De Carvalho L.P.S."/>
            <person name="Shen B."/>
        </authorList>
    </citation>
    <scope>NUCLEOTIDE SEQUENCE [LARGE SCALE GENOMIC DNA]</scope>
    <source>
        <strain evidence="2 3">NPDC004119</strain>
    </source>
</reference>
<sequence length="133" mass="13961">MIRTPLTPITGQAVGILADGAVKILLAAVYIAAAESLSHRLGVATWLLIACAAALLIAAGSELAYLRSRPMSTYMRLMIGYDSGWSIVTVAALLLAWQGNRTAGEFWIGYQTVAPLAFAALLIAADGRDSAPE</sequence>
<name>A0ABW6P5B6_9NOCA</name>
<accession>A0ABW6P5B6</accession>
<evidence type="ECO:0000256" key="1">
    <source>
        <dbReference type="SAM" id="Phobius"/>
    </source>
</evidence>
<feature type="transmembrane region" description="Helical" evidence="1">
    <location>
        <begin position="12"/>
        <end position="33"/>
    </location>
</feature>
<keyword evidence="1" id="KW-0812">Transmembrane</keyword>
<keyword evidence="1" id="KW-0472">Membrane</keyword>
<feature type="transmembrane region" description="Helical" evidence="1">
    <location>
        <begin position="78"/>
        <end position="100"/>
    </location>
</feature>
<evidence type="ECO:0000313" key="2">
    <source>
        <dbReference type="EMBL" id="MFF0498234.1"/>
    </source>
</evidence>
<keyword evidence="3" id="KW-1185">Reference proteome</keyword>
<proteinExistence type="predicted"/>
<comment type="caution">
    <text evidence="2">The sequence shown here is derived from an EMBL/GenBank/DDBJ whole genome shotgun (WGS) entry which is preliminary data.</text>
</comment>
<feature type="transmembrane region" description="Helical" evidence="1">
    <location>
        <begin position="106"/>
        <end position="125"/>
    </location>
</feature>
<dbReference type="RefSeq" id="WP_387395426.1">
    <property type="nucleotide sequence ID" value="NZ_JBIAMT010000003.1"/>
</dbReference>
<protein>
    <submittedName>
        <fullName evidence="2">Uncharacterized protein</fullName>
    </submittedName>
</protein>